<evidence type="ECO:0000256" key="2">
    <source>
        <dbReference type="ARBA" id="ARBA00022741"/>
    </source>
</evidence>
<dbReference type="InterPro" id="IPR027417">
    <property type="entry name" value="P-loop_NTPase"/>
</dbReference>
<keyword evidence="2" id="KW-0547">Nucleotide-binding</keyword>
<dbReference type="Pfam" id="PF00005">
    <property type="entry name" value="ABC_tran"/>
    <property type="match status" value="1"/>
</dbReference>
<dbReference type="Gene3D" id="3.40.50.300">
    <property type="entry name" value="P-loop containing nucleotide triphosphate hydrolases"/>
    <property type="match status" value="1"/>
</dbReference>
<dbReference type="Proteomes" id="UP000824135">
    <property type="component" value="Unassembled WGS sequence"/>
</dbReference>
<gene>
    <name evidence="5" type="ORF">H9728_00850</name>
</gene>
<organism evidence="5 6">
    <name type="scientific">Candidatus Borkfalkia excrementavium</name>
    <dbReference type="NCBI Taxonomy" id="2838505"/>
    <lineage>
        <taxon>Bacteria</taxon>
        <taxon>Bacillati</taxon>
        <taxon>Bacillota</taxon>
        <taxon>Clostridia</taxon>
        <taxon>Christensenellales</taxon>
        <taxon>Christensenellaceae</taxon>
        <taxon>Candidatus Borkfalkia</taxon>
    </lineage>
</organism>
<sequence>MTALSVKNLTKSYAHFCLDRVSFTVEEGRIVGLIGRNGAGKSTTINGILRLISAQGSVQVFGKEFKSEENEIKQKVGYVGGGFAQYPLKKLSVIRKIYASFYPAWNVEEYGLYLKKFGLDENKRVRELSEGMKVKFSLALALSHGARLLVMDEPTSGLDPVSREEFCDIVLSLVRGKGVSVLFSTHITSDLMRIADGIVYISDGKILLESSLKALLCKYALVRFSTAEAACRASAIGVKSVKDGFEGLLPRSSVPPEGAAVSEASLDQIMIHLEESMKEKNTLC</sequence>
<dbReference type="PANTHER" id="PTHR42939:SF3">
    <property type="entry name" value="ABC TRANSPORTER ATP-BINDING COMPONENT"/>
    <property type="match status" value="1"/>
</dbReference>
<dbReference type="PROSITE" id="PS50893">
    <property type="entry name" value="ABC_TRANSPORTER_2"/>
    <property type="match status" value="1"/>
</dbReference>
<accession>A0A9D1Z633</accession>
<evidence type="ECO:0000313" key="5">
    <source>
        <dbReference type="EMBL" id="HIY77571.1"/>
    </source>
</evidence>
<dbReference type="AlphaFoldDB" id="A0A9D1Z633"/>
<evidence type="ECO:0000256" key="1">
    <source>
        <dbReference type="ARBA" id="ARBA00022448"/>
    </source>
</evidence>
<dbReference type="SMART" id="SM00382">
    <property type="entry name" value="AAA"/>
    <property type="match status" value="1"/>
</dbReference>
<feature type="domain" description="ABC transporter" evidence="4">
    <location>
        <begin position="1"/>
        <end position="228"/>
    </location>
</feature>
<proteinExistence type="predicted"/>
<dbReference type="GO" id="GO:0016887">
    <property type="term" value="F:ATP hydrolysis activity"/>
    <property type="evidence" value="ECO:0007669"/>
    <property type="project" value="InterPro"/>
</dbReference>
<dbReference type="InterPro" id="IPR051782">
    <property type="entry name" value="ABC_Transporter_VariousFunc"/>
</dbReference>
<name>A0A9D1Z633_9FIRM</name>
<dbReference type="GO" id="GO:0005524">
    <property type="term" value="F:ATP binding"/>
    <property type="evidence" value="ECO:0007669"/>
    <property type="project" value="UniProtKB-KW"/>
</dbReference>
<dbReference type="PANTHER" id="PTHR42939">
    <property type="entry name" value="ABC TRANSPORTER ATP-BINDING PROTEIN ALBC-RELATED"/>
    <property type="match status" value="1"/>
</dbReference>
<dbReference type="InterPro" id="IPR003439">
    <property type="entry name" value="ABC_transporter-like_ATP-bd"/>
</dbReference>
<reference evidence="5" key="1">
    <citation type="journal article" date="2021" name="PeerJ">
        <title>Extensive microbial diversity within the chicken gut microbiome revealed by metagenomics and culture.</title>
        <authorList>
            <person name="Gilroy R."/>
            <person name="Ravi A."/>
            <person name="Getino M."/>
            <person name="Pursley I."/>
            <person name="Horton D.L."/>
            <person name="Alikhan N.F."/>
            <person name="Baker D."/>
            <person name="Gharbi K."/>
            <person name="Hall N."/>
            <person name="Watson M."/>
            <person name="Adriaenssens E.M."/>
            <person name="Foster-Nyarko E."/>
            <person name="Jarju S."/>
            <person name="Secka A."/>
            <person name="Antonio M."/>
            <person name="Oren A."/>
            <person name="Chaudhuri R.R."/>
            <person name="La Ragione R."/>
            <person name="Hildebrand F."/>
            <person name="Pallen M.J."/>
        </authorList>
    </citation>
    <scope>NUCLEOTIDE SEQUENCE</scope>
    <source>
        <strain evidence="5">CHK199-9574</strain>
    </source>
</reference>
<keyword evidence="3 5" id="KW-0067">ATP-binding</keyword>
<keyword evidence="1" id="KW-0813">Transport</keyword>
<dbReference type="InterPro" id="IPR003593">
    <property type="entry name" value="AAA+_ATPase"/>
</dbReference>
<dbReference type="SUPFAM" id="SSF52540">
    <property type="entry name" value="P-loop containing nucleoside triphosphate hydrolases"/>
    <property type="match status" value="1"/>
</dbReference>
<protein>
    <submittedName>
        <fullName evidence="5">ABC transporter ATP-binding protein</fullName>
    </submittedName>
</protein>
<evidence type="ECO:0000313" key="6">
    <source>
        <dbReference type="Proteomes" id="UP000824135"/>
    </source>
</evidence>
<reference evidence="5" key="2">
    <citation type="submission" date="2021-04" db="EMBL/GenBank/DDBJ databases">
        <authorList>
            <person name="Gilroy R."/>
        </authorList>
    </citation>
    <scope>NUCLEOTIDE SEQUENCE</scope>
    <source>
        <strain evidence="5">CHK199-9574</strain>
    </source>
</reference>
<evidence type="ECO:0000256" key="3">
    <source>
        <dbReference type="ARBA" id="ARBA00022840"/>
    </source>
</evidence>
<comment type="caution">
    <text evidence="5">The sequence shown here is derived from an EMBL/GenBank/DDBJ whole genome shotgun (WGS) entry which is preliminary data.</text>
</comment>
<dbReference type="EMBL" id="DXCO01000006">
    <property type="protein sequence ID" value="HIY77571.1"/>
    <property type="molecule type" value="Genomic_DNA"/>
</dbReference>
<evidence type="ECO:0000259" key="4">
    <source>
        <dbReference type="PROSITE" id="PS50893"/>
    </source>
</evidence>
<dbReference type="CDD" id="cd03230">
    <property type="entry name" value="ABC_DR_subfamily_A"/>
    <property type="match status" value="1"/>
</dbReference>